<dbReference type="InterPro" id="IPR002885">
    <property type="entry name" value="PPR_rpt"/>
</dbReference>
<evidence type="ECO:0000256" key="2">
    <source>
        <dbReference type="PROSITE-ProRule" id="PRU00708"/>
    </source>
</evidence>
<feature type="domain" description="Pentatricopeptide repeat-containing protein-mitochondrial" evidence="4">
    <location>
        <begin position="335"/>
        <end position="456"/>
    </location>
</feature>
<dbReference type="AlphaFoldDB" id="A0AA36N469"/>
<feature type="region of interest" description="Disordered" evidence="3">
    <location>
        <begin position="538"/>
        <end position="559"/>
    </location>
</feature>
<dbReference type="Pfam" id="PF23276">
    <property type="entry name" value="TPR_24"/>
    <property type="match status" value="1"/>
</dbReference>
<evidence type="ECO:0000313" key="5">
    <source>
        <dbReference type="EMBL" id="CAJ1398060.1"/>
    </source>
</evidence>
<dbReference type="Proteomes" id="UP001178507">
    <property type="component" value="Unassembled WGS sequence"/>
</dbReference>
<feature type="repeat" description="PPR" evidence="2">
    <location>
        <begin position="363"/>
        <end position="397"/>
    </location>
</feature>
<accession>A0AA36N469</accession>
<reference evidence="5" key="1">
    <citation type="submission" date="2023-08" db="EMBL/GenBank/DDBJ databases">
        <authorList>
            <person name="Chen Y."/>
            <person name="Shah S."/>
            <person name="Dougan E. K."/>
            <person name="Thang M."/>
            <person name="Chan C."/>
        </authorList>
    </citation>
    <scope>NUCLEOTIDE SEQUENCE</scope>
</reference>
<feature type="repeat" description="PPR" evidence="2">
    <location>
        <begin position="192"/>
        <end position="226"/>
    </location>
</feature>
<dbReference type="Gene3D" id="1.25.40.10">
    <property type="entry name" value="Tetratricopeptide repeat domain"/>
    <property type="match status" value="5"/>
</dbReference>
<sequence>MDVAQRVYLISAQGKALQWQRSIATLGDCRDPVAIGAAIGACGRSGQWGMALQLLRLAPAEAPAYGGAINACRKAGHWRVAIALLEEMATKEVQANVIAYSAAMSSCGAQWTVALTLLDVVTRDLQVDVITYSSAISSCEKAQQWQRALSLLEEMERCELIPNVISRNAAMAACAGAGQWLMSLVLLDGDTDAVSFETAVNACGKASQWERSLMLLDEMQARHLRRSLLAFGAAVSGCEEVWEQALSVLQQMPLVQLKPNLVIYSAAITACGGFQWQRALVLFEEMQRNKVAVNVVAYSAAISACNGQSWRLTLDFLEKMQQQAVQPNTVTLSAALSSLGHEGNWELALELLAEFRSGQVAANTHAFNAAITACGQGKQWHLALALLEEMQDASLEQDVITASAAMNACEEGLQWQRALALLSELLASELALDLPCLNAALNACKKEAKWQEALHIMVSMKEFSVQCDQSTLGAVASSLERAGRWQQLLQLLEDYREEPGVVALRSAILACSRGSSWQGALSILCDLLAEHLDPGAAPSDGMELGRQPHWPRTGTSQTEKMGDDLERLKRRQLLAAMGPMASQPWAAGWPGSARLPWSWKFRKAPATHLAEISMCQMQQPDVRVGGLRDVALVNAGASALARASRLQQARCRNGRRVALVISQTLRLDTVSFNCGSGACVRSQDWRRALRLQLLARQSAVAPDLALGSVSKNLAISAYGLVGVSDVRPAFDAQRTPALLTVADWQCALQNFGIEPSAPLRSIDYRHSFVPTVSSGNSALKACAHELKWRIATRQLQHFPSSWSQRRCDEQQLAV</sequence>
<gene>
    <name evidence="5" type="ORF">EVOR1521_LOCUS21943</name>
</gene>
<keyword evidence="6" id="KW-1185">Reference proteome</keyword>
<name>A0AA36N469_9DINO</name>
<dbReference type="NCBIfam" id="TIGR00756">
    <property type="entry name" value="PPR"/>
    <property type="match status" value="2"/>
</dbReference>
<keyword evidence="1" id="KW-0677">Repeat</keyword>
<proteinExistence type="predicted"/>
<dbReference type="Pfam" id="PF13812">
    <property type="entry name" value="PPR_3"/>
    <property type="match status" value="2"/>
</dbReference>
<dbReference type="PANTHER" id="PTHR47942:SF63">
    <property type="entry name" value="PENTATRICOPEPTIDE REPEAT-CONTAINING PROTEIN"/>
    <property type="match status" value="1"/>
</dbReference>
<dbReference type="InterPro" id="IPR011990">
    <property type="entry name" value="TPR-like_helical_dom_sf"/>
</dbReference>
<dbReference type="Pfam" id="PF01535">
    <property type="entry name" value="PPR"/>
    <property type="match status" value="1"/>
</dbReference>
<comment type="caution">
    <text evidence="5">The sequence shown here is derived from an EMBL/GenBank/DDBJ whole genome shotgun (WGS) entry which is preliminary data.</text>
</comment>
<evidence type="ECO:0000259" key="4">
    <source>
        <dbReference type="Pfam" id="PF23276"/>
    </source>
</evidence>
<dbReference type="PANTHER" id="PTHR47942">
    <property type="entry name" value="TETRATRICOPEPTIDE REPEAT (TPR)-LIKE SUPERFAMILY PROTEIN-RELATED"/>
    <property type="match status" value="1"/>
</dbReference>
<organism evidence="5 6">
    <name type="scientific">Effrenium voratum</name>
    <dbReference type="NCBI Taxonomy" id="2562239"/>
    <lineage>
        <taxon>Eukaryota</taxon>
        <taxon>Sar</taxon>
        <taxon>Alveolata</taxon>
        <taxon>Dinophyceae</taxon>
        <taxon>Suessiales</taxon>
        <taxon>Symbiodiniaceae</taxon>
        <taxon>Effrenium</taxon>
    </lineage>
</organism>
<dbReference type="InterPro" id="IPR057027">
    <property type="entry name" value="TPR_mt"/>
</dbReference>
<dbReference type="InterPro" id="IPR051222">
    <property type="entry name" value="PPR/CCM1_RNA-binding"/>
</dbReference>
<evidence type="ECO:0000256" key="3">
    <source>
        <dbReference type="SAM" id="MobiDB-lite"/>
    </source>
</evidence>
<feature type="repeat" description="PPR" evidence="2">
    <location>
        <begin position="128"/>
        <end position="162"/>
    </location>
</feature>
<protein>
    <recommendedName>
        <fullName evidence="4">Pentatricopeptide repeat-containing protein-mitochondrial domain-containing protein</fullName>
    </recommendedName>
</protein>
<dbReference type="EMBL" id="CAUJNA010003288">
    <property type="protein sequence ID" value="CAJ1398060.1"/>
    <property type="molecule type" value="Genomic_DNA"/>
</dbReference>
<evidence type="ECO:0000313" key="6">
    <source>
        <dbReference type="Proteomes" id="UP001178507"/>
    </source>
</evidence>
<dbReference type="PROSITE" id="PS51375">
    <property type="entry name" value="PPR"/>
    <property type="match status" value="3"/>
</dbReference>
<evidence type="ECO:0000256" key="1">
    <source>
        <dbReference type="ARBA" id="ARBA00022737"/>
    </source>
</evidence>